<sequence>QAMQEHPANSTSQPVDNCGPTEKNTTSSRTQLEWEQQPRCIRRYVYHAMNVVLSNASIWRSVRHQSMSSVTRYRRCHCVRTRTWSAITHRSLWERSYG</sequence>
<accession>A0AAN8EPR5</accession>
<dbReference type="Proteomes" id="UP001331761">
    <property type="component" value="Unassembled WGS sequence"/>
</dbReference>
<evidence type="ECO:0000313" key="2">
    <source>
        <dbReference type="EMBL" id="KAK5965816.1"/>
    </source>
</evidence>
<keyword evidence="3" id="KW-1185">Reference proteome</keyword>
<feature type="non-terminal residue" evidence="2">
    <location>
        <position position="1"/>
    </location>
</feature>
<evidence type="ECO:0000256" key="1">
    <source>
        <dbReference type="SAM" id="MobiDB-lite"/>
    </source>
</evidence>
<gene>
    <name evidence="2" type="ORF">GCK32_017948</name>
</gene>
<reference evidence="2 3" key="1">
    <citation type="submission" date="2019-10" db="EMBL/GenBank/DDBJ databases">
        <title>Assembly and Annotation for the nematode Trichostrongylus colubriformis.</title>
        <authorList>
            <person name="Martin J."/>
        </authorList>
    </citation>
    <scope>NUCLEOTIDE SEQUENCE [LARGE SCALE GENOMIC DNA]</scope>
    <source>
        <strain evidence="2">G859</strain>
        <tissue evidence="2">Whole worm</tissue>
    </source>
</reference>
<proteinExistence type="predicted"/>
<feature type="compositionally biased region" description="Polar residues" evidence="1">
    <location>
        <begin position="22"/>
        <end position="32"/>
    </location>
</feature>
<dbReference type="EMBL" id="WIXE01024210">
    <property type="protein sequence ID" value="KAK5965816.1"/>
    <property type="molecule type" value="Genomic_DNA"/>
</dbReference>
<organism evidence="2 3">
    <name type="scientific">Trichostrongylus colubriformis</name>
    <name type="common">Black scour worm</name>
    <dbReference type="NCBI Taxonomy" id="6319"/>
    <lineage>
        <taxon>Eukaryota</taxon>
        <taxon>Metazoa</taxon>
        <taxon>Ecdysozoa</taxon>
        <taxon>Nematoda</taxon>
        <taxon>Chromadorea</taxon>
        <taxon>Rhabditida</taxon>
        <taxon>Rhabditina</taxon>
        <taxon>Rhabditomorpha</taxon>
        <taxon>Strongyloidea</taxon>
        <taxon>Trichostrongylidae</taxon>
        <taxon>Trichostrongylus</taxon>
    </lineage>
</organism>
<dbReference type="AlphaFoldDB" id="A0AAN8EPR5"/>
<feature type="compositionally biased region" description="Polar residues" evidence="1">
    <location>
        <begin position="1"/>
        <end position="15"/>
    </location>
</feature>
<protein>
    <submittedName>
        <fullName evidence="2">Uncharacterized protein</fullName>
    </submittedName>
</protein>
<feature type="region of interest" description="Disordered" evidence="1">
    <location>
        <begin position="1"/>
        <end position="32"/>
    </location>
</feature>
<name>A0AAN8EPR5_TRICO</name>
<evidence type="ECO:0000313" key="3">
    <source>
        <dbReference type="Proteomes" id="UP001331761"/>
    </source>
</evidence>
<comment type="caution">
    <text evidence="2">The sequence shown here is derived from an EMBL/GenBank/DDBJ whole genome shotgun (WGS) entry which is preliminary data.</text>
</comment>